<dbReference type="eggNOG" id="ENOG5030RHD">
    <property type="taxonomic scope" value="Bacteria"/>
</dbReference>
<organism evidence="2 3">
    <name type="scientific">Amycolatopsis vancoresmycina DSM 44592</name>
    <dbReference type="NCBI Taxonomy" id="1292037"/>
    <lineage>
        <taxon>Bacteria</taxon>
        <taxon>Bacillati</taxon>
        <taxon>Actinomycetota</taxon>
        <taxon>Actinomycetes</taxon>
        <taxon>Pseudonocardiales</taxon>
        <taxon>Pseudonocardiaceae</taxon>
        <taxon>Amycolatopsis</taxon>
    </lineage>
</organism>
<dbReference type="AlphaFoldDB" id="R1FG07"/>
<comment type="caution">
    <text evidence="2">The sequence shown here is derived from an EMBL/GenBank/DDBJ whole genome shotgun (WGS) entry which is preliminary data.</text>
</comment>
<proteinExistence type="predicted"/>
<sequence length="438" mass="48333">MFFPLAKVLGAPEKVFRVHPWQIAYFLDEVWDGARRTPQIPDPTGAADLKFFATFFDDTVLDALDLPTQPGDDPFTSTDGINAFLAPSGVNKDVPFRFEWNGRPNRLFCPPLLWHHLAYAYVLESTGIVEIFAEVVRRLLVGETLGVLQPDSIAWLRATEQLFFRDIPTFSVASVLSEVRPFDRTNRRNAYWRMFGLDLAHPVPPLWSSSSPLADWKALTGPVNLDFRQKWSEFLRQVWIGLENTANNSGPNPTDPAYIALLATAIKDLLGNRRRGGALAREEFAYVTMLNWFHLTVDTDTSVIKDLQAQASNPADRLGALGQKVGITPALRSRELFDLAEPMSTLLRGIELGLFDTEDTAATLFTGRNNLVGDARSVINNWQSATGERVKESPAYPRPVVTGTQPLRVPVPAAAPSAGVAPSPNGAALAPSVNGRKE</sequence>
<evidence type="ECO:0000313" key="2">
    <source>
        <dbReference type="EMBL" id="EOD58538.1"/>
    </source>
</evidence>
<dbReference type="RefSeq" id="WP_004562371.1">
    <property type="nucleotide sequence ID" value="NZ_AOUO01000756.1"/>
</dbReference>
<gene>
    <name evidence="2" type="ORF">H480_43185</name>
</gene>
<keyword evidence="3" id="KW-1185">Reference proteome</keyword>
<feature type="compositionally biased region" description="Low complexity" evidence="1">
    <location>
        <begin position="410"/>
        <end position="428"/>
    </location>
</feature>
<dbReference type="PATRIC" id="fig|1292037.4.peg.8093"/>
<evidence type="ECO:0000313" key="3">
    <source>
        <dbReference type="Proteomes" id="UP000014139"/>
    </source>
</evidence>
<protein>
    <submittedName>
        <fullName evidence="2">Uncharacterized protein</fullName>
    </submittedName>
</protein>
<feature type="region of interest" description="Disordered" evidence="1">
    <location>
        <begin position="410"/>
        <end position="438"/>
    </location>
</feature>
<dbReference type="EMBL" id="AOUO01000756">
    <property type="protein sequence ID" value="EOD58538.1"/>
    <property type="molecule type" value="Genomic_DNA"/>
</dbReference>
<dbReference type="OrthoDB" id="620680at2"/>
<name>R1FG07_9PSEU</name>
<accession>R1FG07</accession>
<reference evidence="2 3" key="1">
    <citation type="submission" date="2013-02" db="EMBL/GenBank/DDBJ databases">
        <title>Draft genome sequence of Amycolatopsis vancoresmycina strain DSM 44592T.</title>
        <authorList>
            <person name="Kumar S."/>
            <person name="Kaur N."/>
            <person name="Kaur C."/>
            <person name="Raghava G.P.S."/>
            <person name="Mayilraj S."/>
        </authorList>
    </citation>
    <scope>NUCLEOTIDE SEQUENCE [LARGE SCALE GENOMIC DNA]</scope>
    <source>
        <strain evidence="2 3">DSM 44592</strain>
    </source>
</reference>
<evidence type="ECO:0000256" key="1">
    <source>
        <dbReference type="SAM" id="MobiDB-lite"/>
    </source>
</evidence>
<dbReference type="Proteomes" id="UP000014139">
    <property type="component" value="Unassembled WGS sequence"/>
</dbReference>